<gene>
    <name evidence="2" type="ORF">E4167_35745</name>
</gene>
<dbReference type="RefSeq" id="WP_167331316.1">
    <property type="nucleotide sequence ID" value="NZ_CP039631.3"/>
</dbReference>
<feature type="region of interest" description="Disordered" evidence="1">
    <location>
        <begin position="26"/>
        <end position="48"/>
    </location>
</feature>
<protein>
    <submittedName>
        <fullName evidence="2">Uncharacterized protein</fullName>
    </submittedName>
</protein>
<organism evidence="2 3">
    <name type="scientific">Pseudomonas veronii</name>
    <dbReference type="NCBI Taxonomy" id="76761"/>
    <lineage>
        <taxon>Bacteria</taxon>
        <taxon>Pseudomonadati</taxon>
        <taxon>Pseudomonadota</taxon>
        <taxon>Gammaproteobacteria</taxon>
        <taxon>Pseudomonadales</taxon>
        <taxon>Pseudomonadaceae</taxon>
        <taxon>Pseudomonas</taxon>
    </lineage>
</organism>
<name>A0A6G8ITI2_PSEVE</name>
<feature type="compositionally biased region" description="Basic and acidic residues" evidence="1">
    <location>
        <begin position="26"/>
        <end position="38"/>
    </location>
</feature>
<evidence type="ECO:0000313" key="3">
    <source>
        <dbReference type="Proteomes" id="UP000298274"/>
    </source>
</evidence>
<proteinExistence type="predicted"/>
<evidence type="ECO:0000256" key="1">
    <source>
        <dbReference type="SAM" id="MobiDB-lite"/>
    </source>
</evidence>
<dbReference type="Proteomes" id="UP000298274">
    <property type="component" value="Chromosome"/>
</dbReference>
<evidence type="ECO:0000313" key="2">
    <source>
        <dbReference type="EMBL" id="QIM56543.1"/>
    </source>
</evidence>
<accession>A0A6G8ITI2</accession>
<dbReference type="AlphaFoldDB" id="A0A6G8ITI2"/>
<dbReference type="EMBL" id="CP039631">
    <property type="protein sequence ID" value="QIM56543.1"/>
    <property type="molecule type" value="Genomic_DNA"/>
</dbReference>
<sequence>MITNPRLAAQIDWMKLGAFSPDRFTGEQRKEYEDEARRIQRQWDNQPN</sequence>
<reference evidence="3" key="1">
    <citation type="submission" date="2019-04" db="EMBL/GenBank/DDBJ databases">
        <title>Complete genome sequence of Pseudomonas veronii strain PVy, a versatile degrader capable of using multiple contaminants as sole carbon sources.</title>
        <authorList>
            <person name="Lopez-Echartea E."/>
            <person name="Ridl J."/>
            <person name="Pajer P."/>
            <person name="Strejcek M."/>
            <person name="Suman J."/>
            <person name="Uhlik O."/>
        </authorList>
    </citation>
    <scope>NUCLEOTIDE SEQUENCE [LARGE SCALE GENOMIC DNA]</scope>
    <source>
        <strain evidence="3">Pvy</strain>
    </source>
</reference>